<dbReference type="PRINTS" id="PR00690">
    <property type="entry name" value="ADHESNFAMILY"/>
</dbReference>
<evidence type="ECO:0000256" key="3">
    <source>
        <dbReference type="ARBA" id="ARBA00022723"/>
    </source>
</evidence>
<dbReference type="Proteomes" id="UP001526147">
    <property type="component" value="Unassembled WGS sequence"/>
</dbReference>
<evidence type="ECO:0000256" key="1">
    <source>
        <dbReference type="ARBA" id="ARBA00004196"/>
    </source>
</evidence>
<evidence type="ECO:0000256" key="4">
    <source>
        <dbReference type="ARBA" id="ARBA00022729"/>
    </source>
</evidence>
<dbReference type="InterPro" id="IPR006129">
    <property type="entry name" value="AdhesinB"/>
</dbReference>
<organism evidence="6 7">
    <name type="scientific">Metabacillus halosaccharovorans</name>
    <dbReference type="NCBI Taxonomy" id="930124"/>
    <lineage>
        <taxon>Bacteria</taxon>
        <taxon>Bacillati</taxon>
        <taxon>Bacillota</taxon>
        <taxon>Bacilli</taxon>
        <taxon>Bacillales</taxon>
        <taxon>Bacillaceae</taxon>
        <taxon>Metabacillus</taxon>
    </lineage>
</organism>
<name>A0ABT3DPL4_9BACI</name>
<keyword evidence="7" id="KW-1185">Reference proteome</keyword>
<evidence type="ECO:0000256" key="5">
    <source>
        <dbReference type="RuleBase" id="RU003512"/>
    </source>
</evidence>
<dbReference type="InterPro" id="IPR050492">
    <property type="entry name" value="Bact_metal-bind_prot9"/>
</dbReference>
<accession>A0ABT3DPL4</accession>
<dbReference type="RefSeq" id="WP_264144973.1">
    <property type="nucleotide sequence ID" value="NZ_JAOYEY010000052.1"/>
</dbReference>
<dbReference type="InterPro" id="IPR006128">
    <property type="entry name" value="Lipoprotein_PsaA-like"/>
</dbReference>
<dbReference type="InterPro" id="IPR006127">
    <property type="entry name" value="ZnuA-like"/>
</dbReference>
<sequence>MEEKKVKKWLAGVGISILTVFLLTACGSGQTSGDSNDGNESSNETIQVTTTTGQVADVVKNVGGDQVEVTSLMGPGVDPHLYQASQGDIKKLNDADMIFYNGLHLEGKMGEIFEKMSEEKTIVAVGESVPEDMLLTADDDSNAHDPHVWFNIQAWTHAVDAVEEELTKQSPENAELFKENAANYKQELEEMDQYAKDQIQSIPEESRVLVTAHDAFAYFGHAYGLEVMGLQGLSTDAEYGLKDVQSLVDTLVNSNIKAVFIESSISEKSISAVVEGAKKQGHEVVIGGELFSDAMGEEGTEEGTYIGMFKHNVDTIVSSLK</sequence>
<comment type="similarity">
    <text evidence="5">Belongs to the bacterial solute-binding protein 9 family.</text>
</comment>
<dbReference type="Pfam" id="PF01297">
    <property type="entry name" value="ZnuA"/>
    <property type="match status" value="1"/>
</dbReference>
<evidence type="ECO:0000313" key="6">
    <source>
        <dbReference type="EMBL" id="MCV9888982.1"/>
    </source>
</evidence>
<evidence type="ECO:0000313" key="7">
    <source>
        <dbReference type="Proteomes" id="UP001526147"/>
    </source>
</evidence>
<dbReference type="SUPFAM" id="SSF53807">
    <property type="entry name" value="Helical backbone' metal receptor"/>
    <property type="match status" value="1"/>
</dbReference>
<gene>
    <name evidence="6" type="ORF">OIH86_25310</name>
</gene>
<protein>
    <submittedName>
        <fullName evidence="6">Zinc ABC transporter substrate-binding protein</fullName>
    </submittedName>
</protein>
<dbReference type="EMBL" id="JAOYEY010000052">
    <property type="protein sequence ID" value="MCV9888982.1"/>
    <property type="molecule type" value="Genomic_DNA"/>
</dbReference>
<dbReference type="PANTHER" id="PTHR42953">
    <property type="entry name" value="HIGH-AFFINITY ZINC UPTAKE SYSTEM PROTEIN ZNUA-RELATED"/>
    <property type="match status" value="1"/>
</dbReference>
<dbReference type="Gene3D" id="3.40.50.1980">
    <property type="entry name" value="Nitrogenase molybdenum iron protein domain"/>
    <property type="match status" value="2"/>
</dbReference>
<proteinExistence type="inferred from homology"/>
<dbReference type="PANTHER" id="PTHR42953:SF1">
    <property type="entry name" value="METAL-BINDING PROTEIN HI_0362-RELATED"/>
    <property type="match status" value="1"/>
</dbReference>
<reference evidence="6 7" key="1">
    <citation type="submission" date="2022-10" db="EMBL/GenBank/DDBJ databases">
        <title>Draft genome assembly of moderately radiation resistant bacterium Metabacillus halosaccharovorans.</title>
        <authorList>
            <person name="Pal S."/>
            <person name="Gopinathan A."/>
        </authorList>
    </citation>
    <scope>NUCLEOTIDE SEQUENCE [LARGE SCALE GENOMIC DNA]</scope>
    <source>
        <strain evidence="6 7">VITHBRA001</strain>
    </source>
</reference>
<comment type="caution">
    <text evidence="6">The sequence shown here is derived from an EMBL/GenBank/DDBJ whole genome shotgun (WGS) entry which is preliminary data.</text>
</comment>
<keyword evidence="4" id="KW-0732">Signal</keyword>
<comment type="subcellular location">
    <subcellularLocation>
        <location evidence="1">Cell envelope</location>
    </subcellularLocation>
</comment>
<keyword evidence="2 5" id="KW-0813">Transport</keyword>
<dbReference type="PRINTS" id="PR00691">
    <property type="entry name" value="ADHESINB"/>
</dbReference>
<dbReference type="PROSITE" id="PS51257">
    <property type="entry name" value="PROKAR_LIPOPROTEIN"/>
    <property type="match status" value="1"/>
</dbReference>
<evidence type="ECO:0000256" key="2">
    <source>
        <dbReference type="ARBA" id="ARBA00022448"/>
    </source>
</evidence>
<keyword evidence="3" id="KW-0479">Metal-binding</keyword>